<evidence type="ECO:0000256" key="1">
    <source>
        <dbReference type="ARBA" id="ARBA00006154"/>
    </source>
</evidence>
<accession>A0A645C784</accession>
<organism evidence="5">
    <name type="scientific">bioreactor metagenome</name>
    <dbReference type="NCBI Taxonomy" id="1076179"/>
    <lineage>
        <taxon>unclassified sequences</taxon>
        <taxon>metagenomes</taxon>
        <taxon>ecological metagenomes</taxon>
    </lineage>
</organism>
<evidence type="ECO:0000256" key="3">
    <source>
        <dbReference type="ARBA" id="ARBA00029440"/>
    </source>
</evidence>
<dbReference type="GO" id="GO:0003852">
    <property type="term" value="F:2-isopropylmalate synthase activity"/>
    <property type="evidence" value="ECO:0007669"/>
    <property type="project" value="InterPro"/>
</dbReference>
<dbReference type="EC" id="2.3.1.182" evidence="5"/>
<dbReference type="InterPro" id="IPR005675">
    <property type="entry name" value="Citramal_synthase"/>
</dbReference>
<dbReference type="SMART" id="SM00917">
    <property type="entry name" value="LeuA_dimer"/>
    <property type="match status" value="1"/>
</dbReference>
<proteinExistence type="inferred from homology"/>
<dbReference type="GO" id="GO:0009098">
    <property type="term" value="P:L-leucine biosynthetic process"/>
    <property type="evidence" value="ECO:0007669"/>
    <property type="project" value="InterPro"/>
</dbReference>
<dbReference type="PANTHER" id="PTHR43538:SF1">
    <property type="entry name" value="(R)-CITRAMALATE SYNTHASE"/>
    <property type="match status" value="1"/>
</dbReference>
<dbReference type="InterPro" id="IPR013709">
    <property type="entry name" value="2-isopropylmalate_synth_dimer"/>
</dbReference>
<evidence type="ECO:0000259" key="4">
    <source>
        <dbReference type="SMART" id="SM00917"/>
    </source>
</evidence>
<gene>
    <name evidence="5" type="primary">cimA_8</name>
    <name evidence="5" type="ORF">SDC9_120489</name>
</gene>
<comment type="similarity">
    <text evidence="1">Belongs to the alpha-IPM synthase/homocitrate synthase family.</text>
</comment>
<dbReference type="Pfam" id="PF08502">
    <property type="entry name" value="LeuA_dimer"/>
    <property type="match status" value="1"/>
</dbReference>
<keyword evidence="2 5" id="KW-0808">Transferase</keyword>
<evidence type="ECO:0000256" key="2">
    <source>
        <dbReference type="ARBA" id="ARBA00022679"/>
    </source>
</evidence>
<dbReference type="PANTHER" id="PTHR43538">
    <property type="entry name" value="ALPHA-IPM SYNTHASE/HOMOCITRATE SYNTHASE"/>
    <property type="match status" value="1"/>
</dbReference>
<keyword evidence="5" id="KW-0012">Acyltransferase</keyword>
<dbReference type="Gene3D" id="3.30.160.270">
    <property type="match status" value="1"/>
</dbReference>
<dbReference type="EMBL" id="VSSQ01025407">
    <property type="protein sequence ID" value="MPM73509.1"/>
    <property type="molecule type" value="Genomic_DNA"/>
</dbReference>
<evidence type="ECO:0000313" key="5">
    <source>
        <dbReference type="EMBL" id="MPM73509.1"/>
    </source>
</evidence>
<comment type="caution">
    <text evidence="5">The sequence shown here is derived from an EMBL/GenBank/DDBJ whole genome shotgun (WGS) entry which is preliminary data.</text>
</comment>
<reference evidence="5" key="1">
    <citation type="submission" date="2019-08" db="EMBL/GenBank/DDBJ databases">
        <authorList>
            <person name="Kucharzyk K."/>
            <person name="Murdoch R.W."/>
            <person name="Higgins S."/>
            <person name="Loffler F."/>
        </authorList>
    </citation>
    <scope>NUCLEOTIDE SEQUENCE</scope>
</reference>
<feature type="domain" description="2-isopropylmalate synthase LeuA allosteric (dimerisation)" evidence="4">
    <location>
        <begin position="74"/>
        <end position="215"/>
    </location>
</feature>
<dbReference type="Gene3D" id="1.10.238.260">
    <property type="match status" value="1"/>
</dbReference>
<comment type="pathway">
    <text evidence="3">Amino-acid biosynthesis.</text>
</comment>
<dbReference type="SUPFAM" id="SSF110921">
    <property type="entry name" value="2-isopropylmalate synthase LeuA, allosteric (dimerisation) domain"/>
    <property type="match status" value="1"/>
</dbReference>
<dbReference type="AlphaFoldDB" id="A0A645C784"/>
<dbReference type="InterPro" id="IPR036230">
    <property type="entry name" value="LeuA_allosteric_dom_sf"/>
</dbReference>
<sequence>MHIDALQKLPESSELFDPSIFGNIRHISIGELSGRSALLLKVRELEPSITRDSPEINILLEKIKHFEKRGYFYENADASLKLLIYDTLGRRRNFFELLNFKLVLSEPGQGLPAVAMIKIAVDGAEETTAAEGNGPVNAMDNALRKALARFYPELDKMKLIDYKVRVLNSDAATEATVRVLIESGDGEKTWTTVGVSTDIMEASWKALMDSVEYMLIAEQ</sequence>
<name>A0A645C784_9ZZZZ</name>
<protein>
    <submittedName>
        <fullName evidence="5">(R)-citramalate synthase</fullName>
        <ecNumber evidence="5">2.3.1.182</ecNumber>
    </submittedName>
</protein>